<name>A0A6A4X300_AMPAM</name>
<comment type="caution">
    <text evidence="6">The sequence shown here is derived from an EMBL/GenBank/DDBJ whole genome shotgun (WGS) entry which is preliminary data.</text>
</comment>
<dbReference type="Pfam" id="PF02115">
    <property type="entry name" value="Rho_GDI"/>
    <property type="match status" value="2"/>
</dbReference>
<accession>A0A6A4X300</accession>
<dbReference type="PANTHER" id="PTHR10980">
    <property type="entry name" value="RHO GDP-DISSOCIATION INHIBITOR"/>
    <property type="match status" value="1"/>
</dbReference>
<evidence type="ECO:0000256" key="3">
    <source>
        <dbReference type="ARBA" id="ARBA00022468"/>
    </source>
</evidence>
<dbReference type="EMBL" id="VIIS01000415">
    <property type="protein sequence ID" value="KAF0309308.1"/>
    <property type="molecule type" value="Genomic_DNA"/>
</dbReference>
<organism evidence="6 7">
    <name type="scientific">Amphibalanus amphitrite</name>
    <name type="common">Striped barnacle</name>
    <name type="synonym">Balanus amphitrite</name>
    <dbReference type="NCBI Taxonomy" id="1232801"/>
    <lineage>
        <taxon>Eukaryota</taxon>
        <taxon>Metazoa</taxon>
        <taxon>Ecdysozoa</taxon>
        <taxon>Arthropoda</taxon>
        <taxon>Crustacea</taxon>
        <taxon>Multicrustacea</taxon>
        <taxon>Cirripedia</taxon>
        <taxon>Thoracica</taxon>
        <taxon>Thoracicalcarea</taxon>
        <taxon>Balanomorpha</taxon>
        <taxon>Balanoidea</taxon>
        <taxon>Balanidae</taxon>
        <taxon>Amphibalaninae</taxon>
        <taxon>Amphibalanus</taxon>
    </lineage>
</organism>
<keyword evidence="7" id="KW-1185">Reference proteome</keyword>
<gene>
    <name evidence="6" type="primary">ARHGDIB_0</name>
    <name evidence="6" type="ORF">FJT64_019557</name>
</gene>
<dbReference type="PANTHER" id="PTHR10980:SF3">
    <property type="entry name" value="LD16419P"/>
    <property type="match status" value="1"/>
</dbReference>
<dbReference type="GO" id="GO:0005094">
    <property type="term" value="F:Rho GDP-dissociation inhibitor activity"/>
    <property type="evidence" value="ECO:0007669"/>
    <property type="project" value="InterPro"/>
</dbReference>
<dbReference type="GO" id="GO:0005096">
    <property type="term" value="F:GTPase activator activity"/>
    <property type="evidence" value="ECO:0007669"/>
    <property type="project" value="UniProtKB-KW"/>
</dbReference>
<dbReference type="GO" id="GO:0007266">
    <property type="term" value="P:Rho protein signal transduction"/>
    <property type="evidence" value="ECO:0007669"/>
    <property type="project" value="InterPro"/>
</dbReference>
<evidence type="ECO:0000256" key="4">
    <source>
        <dbReference type="ARBA" id="ARBA00022490"/>
    </source>
</evidence>
<dbReference type="SUPFAM" id="SSF81296">
    <property type="entry name" value="E set domains"/>
    <property type="match status" value="2"/>
</dbReference>
<keyword evidence="3" id="KW-0343">GTPase activation</keyword>
<dbReference type="Gene3D" id="2.70.50.30">
    <property type="entry name" value="Coagulation Factor XIII, subunit A, domain 1"/>
    <property type="match status" value="2"/>
</dbReference>
<dbReference type="OrthoDB" id="1683373at2759"/>
<keyword evidence="4" id="KW-0963">Cytoplasm</keyword>
<dbReference type="FunFam" id="2.70.50.30:FF:000004">
    <property type="entry name" value="Rho GDP-dissociation inhibitor 1"/>
    <property type="match status" value="1"/>
</dbReference>
<comment type="similarity">
    <text evidence="2">Belongs to the Rho GDI family.</text>
</comment>
<dbReference type="GO" id="GO:0005829">
    <property type="term" value="C:cytosol"/>
    <property type="evidence" value="ECO:0007669"/>
    <property type="project" value="TreeGrafter"/>
</dbReference>
<dbReference type="InterPro" id="IPR000406">
    <property type="entry name" value="Rho_GDI"/>
</dbReference>
<dbReference type="GO" id="GO:0016020">
    <property type="term" value="C:membrane"/>
    <property type="evidence" value="ECO:0007669"/>
    <property type="project" value="TreeGrafter"/>
</dbReference>
<sequence>MSDEPHVEEHEEHHDDEVDAGYAPPPEKSLDELMALDTEDESLRKYKATLLGQATAGEVVIVDESNPSRVIVRRLALVVEGRDDVVLDLSGDLETLKSQTITIKEGIQYRLRIEFHVQRDIVTGLRYTQKTYRKGIQVDKMNQMLGSYGPRKEVHTHLTPMEDAPSGKQTNPRTPGGGVHHTHLTPMEDAPSGMLARGTYHVKSVFCDDDKNEYLKWEWSFEIKKDW</sequence>
<reference evidence="6 7" key="1">
    <citation type="submission" date="2019-07" db="EMBL/GenBank/DDBJ databases">
        <title>Draft genome assembly of a fouling barnacle, Amphibalanus amphitrite (Darwin, 1854): The first reference genome for Thecostraca.</title>
        <authorList>
            <person name="Kim W."/>
        </authorList>
    </citation>
    <scope>NUCLEOTIDE SEQUENCE [LARGE SCALE GENOMIC DNA]</scope>
    <source>
        <strain evidence="6">SNU_AA5</strain>
        <tissue evidence="6">Soma without cirri and trophi</tissue>
    </source>
</reference>
<dbReference type="AlphaFoldDB" id="A0A6A4X300"/>
<evidence type="ECO:0000313" key="7">
    <source>
        <dbReference type="Proteomes" id="UP000440578"/>
    </source>
</evidence>
<proteinExistence type="inferred from homology"/>
<dbReference type="Proteomes" id="UP000440578">
    <property type="component" value="Unassembled WGS sequence"/>
</dbReference>
<evidence type="ECO:0000256" key="2">
    <source>
        <dbReference type="ARBA" id="ARBA00009758"/>
    </source>
</evidence>
<dbReference type="InterPro" id="IPR024792">
    <property type="entry name" value="RhoGDI_dom_sf"/>
</dbReference>
<feature type="region of interest" description="Disordered" evidence="5">
    <location>
        <begin position="158"/>
        <end position="182"/>
    </location>
</feature>
<comment type="subcellular location">
    <subcellularLocation>
        <location evidence="1">Cytoplasm</location>
    </subcellularLocation>
</comment>
<evidence type="ECO:0000313" key="6">
    <source>
        <dbReference type="EMBL" id="KAF0309308.1"/>
    </source>
</evidence>
<protein>
    <submittedName>
        <fullName evidence="6">Rho GDP-dissociation inhibitor 2</fullName>
    </submittedName>
</protein>
<evidence type="ECO:0000256" key="5">
    <source>
        <dbReference type="SAM" id="MobiDB-lite"/>
    </source>
</evidence>
<dbReference type="InterPro" id="IPR014756">
    <property type="entry name" value="Ig_E-set"/>
</dbReference>
<feature type="compositionally biased region" description="Basic and acidic residues" evidence="5">
    <location>
        <begin position="1"/>
        <end position="16"/>
    </location>
</feature>
<evidence type="ECO:0000256" key="1">
    <source>
        <dbReference type="ARBA" id="ARBA00004496"/>
    </source>
</evidence>
<feature type="region of interest" description="Disordered" evidence="5">
    <location>
        <begin position="1"/>
        <end position="28"/>
    </location>
</feature>
<dbReference type="PRINTS" id="PR00492">
    <property type="entry name" value="RHOGDI"/>
</dbReference>